<reference evidence="1" key="1">
    <citation type="journal article" date="2022" name="Front. Microbiol.">
        <title>Mirubactin C rescues the lethal effect of cell wall biosynthesis mutations in Bacillus subtilis.</title>
        <authorList>
            <person name="Kepplinger B."/>
            <person name="Wen X."/>
            <person name="Tyler A.R."/>
            <person name="Kim B.Y."/>
            <person name="Brown J."/>
            <person name="Banks P."/>
            <person name="Dashti Y."/>
            <person name="Mackenzie E.S."/>
            <person name="Wills C."/>
            <person name="Kawai Y."/>
            <person name="Waldron K.J."/>
            <person name="Allenby N.E.E."/>
            <person name="Wu L.J."/>
            <person name="Hall M.J."/>
            <person name="Errington J."/>
        </authorList>
    </citation>
    <scope>NUCLEOTIDE SEQUENCE</scope>
    <source>
        <strain evidence="1">MDA8-470</strain>
    </source>
</reference>
<evidence type="ECO:0000313" key="1">
    <source>
        <dbReference type="EMBL" id="UZK54049.1"/>
    </source>
</evidence>
<sequence>MSAPQDDALAAAVAEHGPFPMPTGTPLPGELAEQRHLIDPLDHLLEHLADERPAVQA</sequence>
<name>A0ABY6PQL7_9ACTN</name>
<dbReference type="Proteomes" id="UP001164963">
    <property type="component" value="Chromosome"/>
</dbReference>
<dbReference type="EMBL" id="CP098740">
    <property type="protein sequence ID" value="UZK54049.1"/>
    <property type="molecule type" value="Genomic_DNA"/>
</dbReference>
<evidence type="ECO:0000313" key="2">
    <source>
        <dbReference type="Proteomes" id="UP001164963"/>
    </source>
</evidence>
<dbReference type="RefSeq" id="WP_265540443.1">
    <property type="nucleotide sequence ID" value="NZ_CP098740.1"/>
</dbReference>
<organism evidence="1 2">
    <name type="scientific">Streptomyces drozdowiczii</name>
    <dbReference type="NCBI Taxonomy" id="202862"/>
    <lineage>
        <taxon>Bacteria</taxon>
        <taxon>Bacillati</taxon>
        <taxon>Actinomycetota</taxon>
        <taxon>Actinomycetes</taxon>
        <taxon>Kitasatosporales</taxon>
        <taxon>Streptomycetaceae</taxon>
        <taxon>Streptomyces</taxon>
    </lineage>
</organism>
<keyword evidence="2" id="KW-1185">Reference proteome</keyword>
<accession>A0ABY6PQL7</accession>
<proteinExistence type="predicted"/>
<protein>
    <submittedName>
        <fullName evidence="1">Uncharacterized protein</fullName>
    </submittedName>
</protein>
<gene>
    <name evidence="1" type="ORF">NEH16_07705</name>
</gene>